<evidence type="ECO:0000256" key="8">
    <source>
        <dbReference type="PROSITE-ProRule" id="PRU00552"/>
    </source>
</evidence>
<dbReference type="PANTHER" id="PTHR47963:SF8">
    <property type="entry name" value="ATP-DEPENDENT RNA HELICASE DEAD"/>
    <property type="match status" value="1"/>
</dbReference>
<dbReference type="PROSITE" id="PS00039">
    <property type="entry name" value="DEAD_ATP_HELICASE"/>
    <property type="match status" value="1"/>
</dbReference>
<evidence type="ECO:0000256" key="4">
    <source>
        <dbReference type="ARBA" id="ARBA00022801"/>
    </source>
</evidence>
<sequence>MGARSRKFFAAIILFQHMKNSTFSGLNIRPEIIQAIDEMGFEAPTPIQERSIPVISSGRDMVGQAQTGTGKTAAFGIPALQAADTSSGLPSILILCPTRELAVQVTGELIKLSKYMNGIFTVPVYGGQPISRQLKALKRGAQIVTGTPGRVIDHLKRGTLKLDNLKMVILDEADEMLNMGFREDLEEILGYSHGKSQTVMFSATVPKQIRNIMNRWMDKPEMVKVEGKAETAAGIEQYVMEVRDSVRTEAVERVIYMVQPRLSLIFCNTRRLCDTLVEELKSRGFTADALHGDMSQHIRDKVMNNFRRGNIEMLVATDVAARGLDVDNVDIVFNYDIPQDPEYYVHRIGRTGRAGKSGMAITFSSGKKRKRIRFIEKIIRTRLEPIPMPTLKEVELSKMDRELDDLIGTLQKGGLRPYIEQIEPIAEHGFTAIEIAAALFKMKVEKQ</sequence>
<evidence type="ECO:0000256" key="3">
    <source>
        <dbReference type="ARBA" id="ARBA00022741"/>
    </source>
</evidence>
<protein>
    <recommendedName>
        <fullName evidence="1">RNA helicase</fullName>
        <ecNumber evidence="1">3.6.4.13</ecNumber>
    </recommendedName>
</protein>
<dbReference type="Pfam" id="PF00270">
    <property type="entry name" value="DEAD"/>
    <property type="match status" value="1"/>
</dbReference>
<accession>A0A316TMI8</accession>
<dbReference type="InterPro" id="IPR001650">
    <property type="entry name" value="Helicase_C-like"/>
</dbReference>
<dbReference type="GO" id="GO:0016787">
    <property type="term" value="F:hydrolase activity"/>
    <property type="evidence" value="ECO:0007669"/>
    <property type="project" value="UniProtKB-KW"/>
</dbReference>
<dbReference type="InterPro" id="IPR050547">
    <property type="entry name" value="DEAD_box_RNA_helicases"/>
</dbReference>
<organism evidence="13 14">
    <name type="scientific">Rhodohalobacter mucosus</name>
    <dbReference type="NCBI Taxonomy" id="2079485"/>
    <lineage>
        <taxon>Bacteria</taxon>
        <taxon>Pseudomonadati</taxon>
        <taxon>Balneolota</taxon>
        <taxon>Balneolia</taxon>
        <taxon>Balneolales</taxon>
        <taxon>Balneolaceae</taxon>
        <taxon>Rhodohalobacter</taxon>
    </lineage>
</organism>
<feature type="domain" description="DEAD-box RNA helicase Q" evidence="12">
    <location>
        <begin position="21"/>
        <end position="49"/>
    </location>
</feature>
<dbReference type="GO" id="GO:0005840">
    <property type="term" value="C:ribosome"/>
    <property type="evidence" value="ECO:0007669"/>
    <property type="project" value="TreeGrafter"/>
</dbReference>
<dbReference type="Gene3D" id="3.40.50.300">
    <property type="entry name" value="P-loop containing nucleotide triphosphate hydrolases"/>
    <property type="match status" value="2"/>
</dbReference>
<dbReference type="PROSITE" id="PS51192">
    <property type="entry name" value="HELICASE_ATP_BIND_1"/>
    <property type="match status" value="1"/>
</dbReference>
<dbReference type="InterPro" id="IPR000629">
    <property type="entry name" value="RNA-helicase_DEAD-box_CS"/>
</dbReference>
<dbReference type="InterPro" id="IPR044742">
    <property type="entry name" value="DEAD/DEAH_RhlB"/>
</dbReference>
<evidence type="ECO:0000256" key="2">
    <source>
        <dbReference type="ARBA" id="ARBA00022490"/>
    </source>
</evidence>
<evidence type="ECO:0000256" key="1">
    <source>
        <dbReference type="ARBA" id="ARBA00012552"/>
    </source>
</evidence>
<dbReference type="GO" id="GO:0009409">
    <property type="term" value="P:response to cold"/>
    <property type="evidence" value="ECO:0007669"/>
    <property type="project" value="TreeGrafter"/>
</dbReference>
<keyword evidence="7" id="KW-0346">Stress response</keyword>
<dbReference type="InterPro" id="IPR014001">
    <property type="entry name" value="Helicase_ATP-bd"/>
</dbReference>
<keyword evidence="2" id="KW-0963">Cytoplasm</keyword>
<evidence type="ECO:0000259" key="12">
    <source>
        <dbReference type="PROSITE" id="PS51195"/>
    </source>
</evidence>
<evidence type="ECO:0000313" key="13">
    <source>
        <dbReference type="EMBL" id="PWN05823.1"/>
    </source>
</evidence>
<evidence type="ECO:0000256" key="5">
    <source>
        <dbReference type="ARBA" id="ARBA00022806"/>
    </source>
</evidence>
<dbReference type="GO" id="GO:0005524">
    <property type="term" value="F:ATP binding"/>
    <property type="evidence" value="ECO:0007669"/>
    <property type="project" value="UniProtKB-KW"/>
</dbReference>
<dbReference type="InterPro" id="IPR027417">
    <property type="entry name" value="P-loop_NTPase"/>
</dbReference>
<dbReference type="Proteomes" id="UP000245533">
    <property type="component" value="Unassembled WGS sequence"/>
</dbReference>
<dbReference type="CDD" id="cd18787">
    <property type="entry name" value="SF2_C_DEAD"/>
    <property type="match status" value="1"/>
</dbReference>
<evidence type="ECO:0000256" key="9">
    <source>
        <dbReference type="RuleBase" id="RU000492"/>
    </source>
</evidence>
<evidence type="ECO:0000256" key="7">
    <source>
        <dbReference type="ARBA" id="ARBA00023016"/>
    </source>
</evidence>
<dbReference type="PANTHER" id="PTHR47963">
    <property type="entry name" value="DEAD-BOX ATP-DEPENDENT RNA HELICASE 47, MITOCHONDRIAL"/>
    <property type="match status" value="1"/>
</dbReference>
<dbReference type="PROSITE" id="PS51194">
    <property type="entry name" value="HELICASE_CTER"/>
    <property type="match status" value="1"/>
</dbReference>
<proteinExistence type="inferred from homology"/>
<dbReference type="SUPFAM" id="SSF52540">
    <property type="entry name" value="P-loop containing nucleoside triphosphate hydrolases"/>
    <property type="match status" value="1"/>
</dbReference>
<feature type="short sequence motif" description="Q motif" evidence="8">
    <location>
        <begin position="21"/>
        <end position="49"/>
    </location>
</feature>
<dbReference type="Pfam" id="PF25399">
    <property type="entry name" value="DeaD_dimer"/>
    <property type="match status" value="1"/>
</dbReference>
<dbReference type="GO" id="GO:0003724">
    <property type="term" value="F:RNA helicase activity"/>
    <property type="evidence" value="ECO:0007669"/>
    <property type="project" value="UniProtKB-EC"/>
</dbReference>
<comment type="similarity">
    <text evidence="9">Belongs to the DEAD box helicase family.</text>
</comment>
<dbReference type="InterPro" id="IPR014014">
    <property type="entry name" value="RNA_helicase_DEAD_Q_motif"/>
</dbReference>
<gene>
    <name evidence="13" type="ORF">DDZ15_11565</name>
</gene>
<name>A0A316TMI8_9BACT</name>
<dbReference type="GO" id="GO:0033592">
    <property type="term" value="F:RNA strand annealing activity"/>
    <property type="evidence" value="ECO:0007669"/>
    <property type="project" value="TreeGrafter"/>
</dbReference>
<dbReference type="EC" id="3.6.4.13" evidence="1"/>
<evidence type="ECO:0000313" key="14">
    <source>
        <dbReference type="Proteomes" id="UP000245533"/>
    </source>
</evidence>
<reference evidence="13 14" key="1">
    <citation type="submission" date="2018-05" db="EMBL/GenBank/DDBJ databases">
        <title>Rhodohalobacter halophilus gen. nov., sp. nov., a moderately halophilic member of the family Balneolaceae.</title>
        <authorList>
            <person name="Liu Z.-W."/>
        </authorList>
    </citation>
    <scope>NUCLEOTIDE SEQUENCE [LARGE SCALE GENOMIC DNA]</scope>
    <source>
        <strain evidence="13 14">8A47</strain>
    </source>
</reference>
<dbReference type="AlphaFoldDB" id="A0A316TMI8"/>
<keyword evidence="3 9" id="KW-0547">Nucleotide-binding</keyword>
<dbReference type="InterPro" id="IPR011545">
    <property type="entry name" value="DEAD/DEAH_box_helicase_dom"/>
</dbReference>
<evidence type="ECO:0000256" key="6">
    <source>
        <dbReference type="ARBA" id="ARBA00022840"/>
    </source>
</evidence>
<keyword evidence="5 9" id="KW-0347">Helicase</keyword>
<dbReference type="PROSITE" id="PS51195">
    <property type="entry name" value="Q_MOTIF"/>
    <property type="match status" value="1"/>
</dbReference>
<dbReference type="Pfam" id="PF00271">
    <property type="entry name" value="Helicase_C"/>
    <property type="match status" value="1"/>
</dbReference>
<evidence type="ECO:0000259" key="10">
    <source>
        <dbReference type="PROSITE" id="PS51192"/>
    </source>
</evidence>
<evidence type="ECO:0000259" key="11">
    <source>
        <dbReference type="PROSITE" id="PS51194"/>
    </source>
</evidence>
<feature type="domain" description="Helicase C-terminal" evidence="11">
    <location>
        <begin position="234"/>
        <end position="394"/>
    </location>
</feature>
<dbReference type="SMART" id="SM00490">
    <property type="entry name" value="HELICc"/>
    <property type="match status" value="1"/>
</dbReference>
<keyword evidence="4 9" id="KW-0378">Hydrolase</keyword>
<comment type="caution">
    <text evidence="13">The sequence shown here is derived from an EMBL/GenBank/DDBJ whole genome shotgun (WGS) entry which is preliminary data.</text>
</comment>
<dbReference type="SMART" id="SM00487">
    <property type="entry name" value="DEXDc"/>
    <property type="match status" value="1"/>
</dbReference>
<dbReference type="EMBL" id="QGGB01000008">
    <property type="protein sequence ID" value="PWN05823.1"/>
    <property type="molecule type" value="Genomic_DNA"/>
</dbReference>
<dbReference type="GO" id="GO:0005829">
    <property type="term" value="C:cytosol"/>
    <property type="evidence" value="ECO:0007669"/>
    <property type="project" value="TreeGrafter"/>
</dbReference>
<keyword evidence="6 9" id="KW-0067">ATP-binding</keyword>
<dbReference type="CDD" id="cd00268">
    <property type="entry name" value="DEADc"/>
    <property type="match status" value="1"/>
</dbReference>
<feature type="domain" description="Helicase ATP-binding" evidence="10">
    <location>
        <begin position="52"/>
        <end position="223"/>
    </location>
</feature>
<keyword evidence="14" id="KW-1185">Reference proteome</keyword>
<dbReference type="InterPro" id="IPR057325">
    <property type="entry name" value="DeaD_dimer"/>
</dbReference>